<reference evidence="2 3" key="1">
    <citation type="journal article" date="2007" name="Int. J. Syst. Evol. Microbiol.">
        <title>Marixanthomonas ophiurae gen. nov., sp. nov., a marine bacterium of the family Flavobacteriaceae isolated from a deep-sea brittle star.</title>
        <authorList>
            <person name="Romanenko L.A."/>
            <person name="Uchino M."/>
            <person name="Frolova G.M."/>
            <person name="Mikhailov V.V."/>
        </authorList>
    </citation>
    <scope>NUCLEOTIDE SEQUENCE [LARGE SCALE GENOMIC DNA]</scope>
    <source>
        <strain evidence="2 3">KMM 3046</strain>
    </source>
</reference>
<evidence type="ECO:0000313" key="2">
    <source>
        <dbReference type="EMBL" id="RFN58743.1"/>
    </source>
</evidence>
<evidence type="ECO:0000313" key="3">
    <source>
        <dbReference type="Proteomes" id="UP000261082"/>
    </source>
</evidence>
<feature type="chain" id="PRO_5017788897" description="Lipoprotein" evidence="1">
    <location>
        <begin position="20"/>
        <end position="246"/>
    </location>
</feature>
<dbReference type="OrthoDB" id="978531at2"/>
<feature type="signal peptide" evidence="1">
    <location>
        <begin position="1"/>
        <end position="19"/>
    </location>
</feature>
<sequence>MLKKLLFMLVASFALVSCQFTETLTINEDGSGRMSMNIDMKEMMAMTQSMGMDSAIVKMDSTVTFAKFLEEKKDSIAKLSKADQEKLKKLEDYSIRTVMNPETSDLFIDVFVDFKNIDEANNLMNSLNQASAIIPESPGGGTEIKNDPSTDVLGVRYDYTGNSFSRDAYIKDEKAYKKQKDSLQEAEMFMNSMNYKLKYTFPKKIKSASIEDANYSLDGKTITIERRFLDYFKDPDVLDLQIEFEE</sequence>
<dbReference type="AlphaFoldDB" id="A0A3E1Q9D6"/>
<keyword evidence="3" id="KW-1185">Reference proteome</keyword>
<dbReference type="PROSITE" id="PS51257">
    <property type="entry name" value="PROKAR_LIPOPROTEIN"/>
    <property type="match status" value="1"/>
</dbReference>
<organism evidence="2 3">
    <name type="scientific">Marixanthomonas ophiurae</name>
    <dbReference type="NCBI Taxonomy" id="387659"/>
    <lineage>
        <taxon>Bacteria</taxon>
        <taxon>Pseudomonadati</taxon>
        <taxon>Bacteroidota</taxon>
        <taxon>Flavobacteriia</taxon>
        <taxon>Flavobacteriales</taxon>
        <taxon>Flavobacteriaceae</taxon>
        <taxon>Marixanthomonas</taxon>
    </lineage>
</organism>
<keyword evidence="1" id="KW-0732">Signal</keyword>
<dbReference type="RefSeq" id="WP_117157767.1">
    <property type="nucleotide sequence ID" value="NZ_QVID01000001.1"/>
</dbReference>
<name>A0A3E1Q9D6_9FLAO</name>
<gene>
    <name evidence="2" type="ORF">DZ858_01285</name>
</gene>
<dbReference type="Proteomes" id="UP000261082">
    <property type="component" value="Unassembled WGS sequence"/>
</dbReference>
<dbReference type="EMBL" id="QVID01000001">
    <property type="protein sequence ID" value="RFN58743.1"/>
    <property type="molecule type" value="Genomic_DNA"/>
</dbReference>
<comment type="caution">
    <text evidence="2">The sequence shown here is derived from an EMBL/GenBank/DDBJ whole genome shotgun (WGS) entry which is preliminary data.</text>
</comment>
<evidence type="ECO:0008006" key="4">
    <source>
        <dbReference type="Google" id="ProtNLM"/>
    </source>
</evidence>
<accession>A0A3E1Q9D6</accession>
<proteinExistence type="predicted"/>
<evidence type="ECO:0000256" key="1">
    <source>
        <dbReference type="SAM" id="SignalP"/>
    </source>
</evidence>
<protein>
    <recommendedName>
        <fullName evidence="4">Lipoprotein</fullName>
    </recommendedName>
</protein>